<dbReference type="InterPro" id="IPR049326">
    <property type="entry name" value="Rhodopsin_dom_fungi"/>
</dbReference>
<sequence>MYDRSSQILVVCVIFFILSWVSVGLRVYVKARLLKQVGWDDGAMLATLLLFTGYLICQLGSLAHGNGRRRETMTDATAQIGLMVCLMHLFKALKLLTAQQYWFFCELFYTLATSMLKVAIGLFFLRIANNKWHVLIIKTIMYASGVLGVTYFAIVLFQCRPISFWWDLNPNHHGHCLSASVMADTSYVVSALNSVADWVFGILPIFIVKNLQMHRHQKAVVAVILGFAAVGSSATIIRLPYVWTVKEYKGEFLWRTADVAIWTTVEVGIGITAGNLGTLRPLMQRLMSFMGISSSTGRDTRTWTKRNKNGNHTYTNSGATPLEDFAGKGTMKTTVTIRGGASHDDHWGGLSRTDSEEEIVPNSNKLHEGGILHSVQIDTFEERVQDERIGAGNTSPRPTQAYERV</sequence>
<feature type="region of interest" description="Disordered" evidence="6">
    <location>
        <begin position="298"/>
        <end position="319"/>
    </location>
</feature>
<keyword evidence="4 7" id="KW-0472">Membrane</keyword>
<comment type="similarity">
    <text evidence="5">Belongs to the SAT4 family.</text>
</comment>
<evidence type="ECO:0000259" key="8">
    <source>
        <dbReference type="Pfam" id="PF20684"/>
    </source>
</evidence>
<dbReference type="GO" id="GO:0016020">
    <property type="term" value="C:membrane"/>
    <property type="evidence" value="ECO:0007669"/>
    <property type="project" value="UniProtKB-SubCell"/>
</dbReference>
<evidence type="ECO:0000256" key="5">
    <source>
        <dbReference type="ARBA" id="ARBA00038359"/>
    </source>
</evidence>
<name>A0AB74ILK1_AURPU</name>
<evidence type="ECO:0000256" key="2">
    <source>
        <dbReference type="ARBA" id="ARBA00022692"/>
    </source>
</evidence>
<evidence type="ECO:0000313" key="9">
    <source>
        <dbReference type="EMBL" id="THW34958.1"/>
    </source>
</evidence>
<dbReference type="PANTHER" id="PTHR33048:SF96">
    <property type="entry name" value="INTEGRAL MEMBRANE PROTEIN"/>
    <property type="match status" value="1"/>
</dbReference>
<evidence type="ECO:0000256" key="6">
    <source>
        <dbReference type="SAM" id="MobiDB-lite"/>
    </source>
</evidence>
<feature type="domain" description="Rhodopsin" evidence="8">
    <location>
        <begin position="25"/>
        <end position="285"/>
    </location>
</feature>
<feature type="transmembrane region" description="Helical" evidence="7">
    <location>
        <begin position="186"/>
        <end position="207"/>
    </location>
</feature>
<dbReference type="Pfam" id="PF20684">
    <property type="entry name" value="Fung_rhodopsin"/>
    <property type="match status" value="1"/>
</dbReference>
<protein>
    <recommendedName>
        <fullName evidence="8">Rhodopsin domain-containing protein</fullName>
    </recommendedName>
</protein>
<accession>A0AB74ILK1</accession>
<feature type="transmembrane region" description="Helical" evidence="7">
    <location>
        <begin position="76"/>
        <end position="96"/>
    </location>
</feature>
<dbReference type="EMBL" id="QZAM01000298">
    <property type="protein sequence ID" value="THW34958.1"/>
    <property type="molecule type" value="Genomic_DNA"/>
</dbReference>
<keyword evidence="2 7" id="KW-0812">Transmembrane</keyword>
<feature type="compositionally biased region" description="Polar residues" evidence="6">
    <location>
        <begin position="310"/>
        <end position="319"/>
    </location>
</feature>
<keyword evidence="3 7" id="KW-1133">Transmembrane helix</keyword>
<feature type="transmembrane region" description="Helical" evidence="7">
    <location>
        <begin position="7"/>
        <end position="28"/>
    </location>
</feature>
<gene>
    <name evidence="9" type="ORF">D6D21_09358</name>
</gene>
<evidence type="ECO:0000256" key="3">
    <source>
        <dbReference type="ARBA" id="ARBA00022989"/>
    </source>
</evidence>
<feature type="transmembrane region" description="Helical" evidence="7">
    <location>
        <begin position="140"/>
        <end position="166"/>
    </location>
</feature>
<comment type="subcellular location">
    <subcellularLocation>
        <location evidence="1">Membrane</location>
        <topology evidence="1">Multi-pass membrane protein</topology>
    </subcellularLocation>
</comment>
<reference evidence="9 10" key="1">
    <citation type="submission" date="2018-10" db="EMBL/GenBank/DDBJ databases">
        <title>Fifty Aureobasidium pullulans genomes reveal a recombining polyextremotolerant generalist.</title>
        <authorList>
            <person name="Gostincar C."/>
            <person name="Turk M."/>
            <person name="Zajc J."/>
            <person name="Gunde-Cimerman N."/>
        </authorList>
    </citation>
    <scope>NUCLEOTIDE SEQUENCE [LARGE SCALE GENOMIC DNA]</scope>
    <source>
        <strain evidence="9 10">EXF-10796</strain>
    </source>
</reference>
<evidence type="ECO:0000313" key="10">
    <source>
        <dbReference type="Proteomes" id="UP000309076"/>
    </source>
</evidence>
<evidence type="ECO:0000256" key="7">
    <source>
        <dbReference type="SAM" id="Phobius"/>
    </source>
</evidence>
<feature type="transmembrane region" description="Helical" evidence="7">
    <location>
        <begin position="108"/>
        <end position="128"/>
    </location>
</feature>
<dbReference type="Proteomes" id="UP000309076">
    <property type="component" value="Unassembled WGS sequence"/>
</dbReference>
<comment type="caution">
    <text evidence="9">The sequence shown here is derived from an EMBL/GenBank/DDBJ whole genome shotgun (WGS) entry which is preliminary data.</text>
</comment>
<evidence type="ECO:0000256" key="4">
    <source>
        <dbReference type="ARBA" id="ARBA00023136"/>
    </source>
</evidence>
<dbReference type="PANTHER" id="PTHR33048">
    <property type="entry name" value="PTH11-LIKE INTEGRAL MEMBRANE PROTEIN (AFU_ORTHOLOGUE AFUA_5G11245)"/>
    <property type="match status" value="1"/>
</dbReference>
<dbReference type="AlphaFoldDB" id="A0AB74ILK1"/>
<feature type="transmembrane region" description="Helical" evidence="7">
    <location>
        <begin position="219"/>
        <end position="239"/>
    </location>
</feature>
<feature type="transmembrane region" description="Helical" evidence="7">
    <location>
        <begin position="43"/>
        <end position="64"/>
    </location>
</feature>
<feature type="transmembrane region" description="Helical" evidence="7">
    <location>
        <begin position="259"/>
        <end position="279"/>
    </location>
</feature>
<evidence type="ECO:0000256" key="1">
    <source>
        <dbReference type="ARBA" id="ARBA00004141"/>
    </source>
</evidence>
<organism evidence="9 10">
    <name type="scientific">Aureobasidium pullulans</name>
    <name type="common">Black yeast</name>
    <name type="synonym">Pullularia pullulans</name>
    <dbReference type="NCBI Taxonomy" id="5580"/>
    <lineage>
        <taxon>Eukaryota</taxon>
        <taxon>Fungi</taxon>
        <taxon>Dikarya</taxon>
        <taxon>Ascomycota</taxon>
        <taxon>Pezizomycotina</taxon>
        <taxon>Dothideomycetes</taxon>
        <taxon>Dothideomycetidae</taxon>
        <taxon>Dothideales</taxon>
        <taxon>Saccotheciaceae</taxon>
        <taxon>Aureobasidium</taxon>
    </lineage>
</organism>
<proteinExistence type="inferred from homology"/>
<dbReference type="InterPro" id="IPR052337">
    <property type="entry name" value="SAT4-like"/>
</dbReference>